<reference evidence="3" key="1">
    <citation type="submission" date="2020-06" db="EMBL/GenBank/DDBJ databases">
        <authorList>
            <consortium name="Plant Systems Biology data submission"/>
        </authorList>
    </citation>
    <scope>NUCLEOTIDE SEQUENCE</scope>
    <source>
        <strain evidence="3">D6</strain>
    </source>
</reference>
<name>A0A9N8E667_9STRA</name>
<protein>
    <submittedName>
        <fullName evidence="3">Uncharacterized protein</fullName>
    </submittedName>
</protein>
<comment type="caution">
    <text evidence="3">The sequence shown here is derived from an EMBL/GenBank/DDBJ whole genome shotgun (WGS) entry which is preliminary data.</text>
</comment>
<feature type="region of interest" description="Disordered" evidence="1">
    <location>
        <begin position="46"/>
        <end position="80"/>
    </location>
</feature>
<feature type="signal peptide" evidence="2">
    <location>
        <begin position="1"/>
        <end position="21"/>
    </location>
</feature>
<keyword evidence="2" id="KW-0732">Signal</keyword>
<sequence>MPGKSVLLSVVSLALVAMGWSVDTTVAFSLVPTCTGQRTPLPVLFMGLYDTPLPPPPPPREEEDKDDSEENDDDNDDEPLDVSQRLFSWAMDGTETQDLLPPLGRRLDSGVGCYFEETDRKVQNLAENANCHAEDAAWALEACKGDTTEAWTRISMAKRMTLESIPLSTDTDNNDDDNSEFLKQVKADLYDMMLEEDFQEMKEKRIKAEEIREYKKRFILSDKDAQWLPTDNPKPVDDEPWFTG</sequence>
<feature type="compositionally biased region" description="Acidic residues" evidence="1">
    <location>
        <begin position="61"/>
        <end position="80"/>
    </location>
</feature>
<evidence type="ECO:0000313" key="4">
    <source>
        <dbReference type="Proteomes" id="UP001153069"/>
    </source>
</evidence>
<evidence type="ECO:0000256" key="2">
    <source>
        <dbReference type="SAM" id="SignalP"/>
    </source>
</evidence>
<organism evidence="3 4">
    <name type="scientific">Seminavis robusta</name>
    <dbReference type="NCBI Taxonomy" id="568900"/>
    <lineage>
        <taxon>Eukaryota</taxon>
        <taxon>Sar</taxon>
        <taxon>Stramenopiles</taxon>
        <taxon>Ochrophyta</taxon>
        <taxon>Bacillariophyta</taxon>
        <taxon>Bacillariophyceae</taxon>
        <taxon>Bacillariophycidae</taxon>
        <taxon>Naviculales</taxon>
        <taxon>Naviculaceae</taxon>
        <taxon>Seminavis</taxon>
    </lineage>
</organism>
<dbReference type="EMBL" id="CAICTM010000555">
    <property type="protein sequence ID" value="CAB9512825.1"/>
    <property type="molecule type" value="Genomic_DNA"/>
</dbReference>
<evidence type="ECO:0000313" key="3">
    <source>
        <dbReference type="EMBL" id="CAB9512825.1"/>
    </source>
</evidence>
<proteinExistence type="predicted"/>
<accession>A0A9N8E667</accession>
<dbReference type="Proteomes" id="UP001153069">
    <property type="component" value="Unassembled WGS sequence"/>
</dbReference>
<dbReference type="AlphaFoldDB" id="A0A9N8E667"/>
<gene>
    <name evidence="3" type="ORF">SEMRO_556_G166010.1</name>
</gene>
<feature type="chain" id="PRO_5040299262" evidence="2">
    <location>
        <begin position="22"/>
        <end position="244"/>
    </location>
</feature>
<keyword evidence="4" id="KW-1185">Reference proteome</keyword>
<dbReference type="OrthoDB" id="10591896at2759"/>
<evidence type="ECO:0000256" key="1">
    <source>
        <dbReference type="SAM" id="MobiDB-lite"/>
    </source>
</evidence>